<keyword evidence="2" id="KW-0812">Transmembrane</keyword>
<dbReference type="OrthoDB" id="7428745at2"/>
<dbReference type="Proteomes" id="UP000319897">
    <property type="component" value="Unassembled WGS sequence"/>
</dbReference>
<sequence>MFNTPFIVPVIALMIPIIAIVMKNWRHVQDRKMDLMEKSSTELTNVAQARIEKLEARIAVLERIVTDKRTALADEIDSLGISRIGSATPPRIDQ</sequence>
<reference evidence="3 4" key="1">
    <citation type="submission" date="2019-06" db="EMBL/GenBank/DDBJ databases">
        <authorList>
            <person name="Lee I."/>
            <person name="Jang G.I."/>
            <person name="Hwang C.Y."/>
        </authorList>
    </citation>
    <scope>NUCLEOTIDE SEQUENCE [LARGE SCALE GENOMIC DNA]</scope>
    <source>
        <strain evidence="3 4">PAMC 28131</strain>
    </source>
</reference>
<name>A0A501XU27_9SPHN</name>
<organism evidence="3 4">
    <name type="scientific">Sandaracinobacter neustonicus</name>
    <dbReference type="NCBI Taxonomy" id="1715348"/>
    <lineage>
        <taxon>Bacteria</taxon>
        <taxon>Pseudomonadati</taxon>
        <taxon>Pseudomonadota</taxon>
        <taxon>Alphaproteobacteria</taxon>
        <taxon>Sphingomonadales</taxon>
        <taxon>Sphingosinicellaceae</taxon>
        <taxon>Sandaracinobacter</taxon>
    </lineage>
</organism>
<evidence type="ECO:0000256" key="1">
    <source>
        <dbReference type="SAM" id="Coils"/>
    </source>
</evidence>
<keyword evidence="4" id="KW-1185">Reference proteome</keyword>
<feature type="coiled-coil region" evidence="1">
    <location>
        <begin position="44"/>
        <end position="71"/>
    </location>
</feature>
<evidence type="ECO:0008006" key="5">
    <source>
        <dbReference type="Google" id="ProtNLM"/>
    </source>
</evidence>
<proteinExistence type="predicted"/>
<comment type="caution">
    <text evidence="3">The sequence shown here is derived from an EMBL/GenBank/DDBJ whole genome shotgun (WGS) entry which is preliminary data.</text>
</comment>
<evidence type="ECO:0000313" key="3">
    <source>
        <dbReference type="EMBL" id="TPE63995.1"/>
    </source>
</evidence>
<protein>
    <recommendedName>
        <fullName evidence="5">Phage shock protein B</fullName>
    </recommendedName>
</protein>
<keyword evidence="2" id="KW-1133">Transmembrane helix</keyword>
<accession>A0A501XU27</accession>
<dbReference type="EMBL" id="VFSU01000011">
    <property type="protein sequence ID" value="TPE63995.1"/>
    <property type="molecule type" value="Genomic_DNA"/>
</dbReference>
<evidence type="ECO:0000313" key="4">
    <source>
        <dbReference type="Proteomes" id="UP000319897"/>
    </source>
</evidence>
<keyword evidence="1" id="KW-0175">Coiled coil</keyword>
<feature type="transmembrane region" description="Helical" evidence="2">
    <location>
        <begin position="6"/>
        <end position="25"/>
    </location>
</feature>
<gene>
    <name evidence="3" type="ORF">FJQ54_03940</name>
</gene>
<dbReference type="RefSeq" id="WP_140927043.1">
    <property type="nucleotide sequence ID" value="NZ_VFSU01000011.1"/>
</dbReference>
<dbReference type="AlphaFoldDB" id="A0A501XU27"/>
<evidence type="ECO:0000256" key="2">
    <source>
        <dbReference type="SAM" id="Phobius"/>
    </source>
</evidence>
<keyword evidence="2" id="KW-0472">Membrane</keyword>